<proteinExistence type="predicted"/>
<keyword evidence="1" id="KW-0808">Transferase</keyword>
<dbReference type="InterPro" id="IPR007168">
    <property type="entry name" value="Phageshock_PspC_N"/>
</dbReference>
<feature type="transmembrane region" description="Helical" evidence="4">
    <location>
        <begin position="114"/>
        <end position="135"/>
    </location>
</feature>
<dbReference type="Gene3D" id="3.30.565.10">
    <property type="entry name" value="Histidine kinase-like ATPase, C-terminal domain"/>
    <property type="match status" value="1"/>
</dbReference>
<dbReference type="PANTHER" id="PTHR24421">
    <property type="entry name" value="NITRATE/NITRITE SENSOR PROTEIN NARX-RELATED"/>
    <property type="match status" value="1"/>
</dbReference>
<dbReference type="EMBL" id="VRSW01000001">
    <property type="protein sequence ID" value="TXK06223.1"/>
    <property type="molecule type" value="Genomic_DNA"/>
</dbReference>
<evidence type="ECO:0000256" key="2">
    <source>
        <dbReference type="ARBA" id="ARBA00022777"/>
    </source>
</evidence>
<keyword evidence="4" id="KW-1133">Transmembrane helix</keyword>
<dbReference type="SUPFAM" id="SSF55874">
    <property type="entry name" value="ATPase domain of HSP90 chaperone/DNA topoisomerase II/histidine kinase"/>
    <property type="match status" value="1"/>
</dbReference>
<gene>
    <name evidence="6" type="ORF">FVP60_04485</name>
</gene>
<evidence type="ECO:0000313" key="6">
    <source>
        <dbReference type="EMBL" id="TXK06223.1"/>
    </source>
</evidence>
<protein>
    <submittedName>
        <fullName evidence="6">PspC domain-containing protein</fullName>
    </submittedName>
</protein>
<evidence type="ECO:0000259" key="5">
    <source>
        <dbReference type="Pfam" id="PF04024"/>
    </source>
</evidence>
<name>A0A5C8HT33_9MICO</name>
<feature type="transmembrane region" description="Helical" evidence="4">
    <location>
        <begin position="21"/>
        <end position="42"/>
    </location>
</feature>
<dbReference type="OrthoDB" id="3534856at2"/>
<dbReference type="Pfam" id="PF04024">
    <property type="entry name" value="PspC"/>
    <property type="match status" value="1"/>
</dbReference>
<dbReference type="RefSeq" id="WP_147825032.1">
    <property type="nucleotide sequence ID" value="NZ_BAAARG010000001.1"/>
</dbReference>
<keyword evidence="3" id="KW-0902">Two-component regulatory system</keyword>
<keyword evidence="4" id="KW-0472">Membrane</keyword>
<feature type="transmembrane region" description="Helical" evidence="4">
    <location>
        <begin position="78"/>
        <end position="102"/>
    </location>
</feature>
<accession>A0A5C8HT33</accession>
<dbReference type="InterPro" id="IPR050482">
    <property type="entry name" value="Sensor_HK_TwoCompSys"/>
</dbReference>
<evidence type="ECO:0000256" key="1">
    <source>
        <dbReference type="ARBA" id="ARBA00022679"/>
    </source>
</evidence>
<feature type="domain" description="Phage shock protein PspC N-terminal" evidence="5">
    <location>
        <begin position="12"/>
        <end position="65"/>
    </location>
</feature>
<keyword evidence="2" id="KW-0418">Kinase</keyword>
<dbReference type="Proteomes" id="UP000321196">
    <property type="component" value="Unassembled WGS sequence"/>
</dbReference>
<feature type="transmembrane region" description="Helical" evidence="4">
    <location>
        <begin position="147"/>
        <end position="172"/>
    </location>
</feature>
<evidence type="ECO:0000256" key="4">
    <source>
        <dbReference type="SAM" id="Phobius"/>
    </source>
</evidence>
<keyword evidence="4" id="KW-0812">Transmembrane</keyword>
<organism evidence="6 7">
    <name type="scientific">Microbacterium mitrae</name>
    <dbReference type="NCBI Taxonomy" id="664640"/>
    <lineage>
        <taxon>Bacteria</taxon>
        <taxon>Bacillati</taxon>
        <taxon>Actinomycetota</taxon>
        <taxon>Actinomycetes</taxon>
        <taxon>Micrococcales</taxon>
        <taxon>Microbacteriaceae</taxon>
        <taxon>Microbacterium</taxon>
    </lineage>
</organism>
<feature type="transmembrane region" description="Helical" evidence="4">
    <location>
        <begin position="48"/>
        <end position="66"/>
    </location>
</feature>
<keyword evidence="7" id="KW-1185">Reference proteome</keyword>
<evidence type="ECO:0000313" key="7">
    <source>
        <dbReference type="Proteomes" id="UP000321196"/>
    </source>
</evidence>
<dbReference type="GO" id="GO:0016301">
    <property type="term" value="F:kinase activity"/>
    <property type="evidence" value="ECO:0007669"/>
    <property type="project" value="UniProtKB-KW"/>
</dbReference>
<evidence type="ECO:0000256" key="3">
    <source>
        <dbReference type="ARBA" id="ARBA00023012"/>
    </source>
</evidence>
<dbReference type="PANTHER" id="PTHR24421:SF61">
    <property type="entry name" value="OXYGEN SENSOR HISTIDINE KINASE NREB"/>
    <property type="match status" value="1"/>
</dbReference>
<dbReference type="AlphaFoldDB" id="A0A5C8HT33"/>
<feature type="transmembrane region" description="Helical" evidence="4">
    <location>
        <begin position="184"/>
        <end position="208"/>
    </location>
</feature>
<reference evidence="6 7" key="1">
    <citation type="submission" date="2019-08" db="EMBL/GenBank/DDBJ databases">
        <authorList>
            <person name="Dong K."/>
        </authorList>
    </citation>
    <scope>NUCLEOTIDE SEQUENCE [LARGE SCALE GENOMIC DNA]</scope>
    <source>
        <strain evidence="6 7">M4-8</strain>
    </source>
</reference>
<sequence>MTSLPLAPRVPLRRPRASMATGVSAGLAAHLGWSVAVVRLLFALTSLMLGAGILLYLWLWIFVPLADEPSDAVPTRSAPVAWISIGIACVATLFAGWGMIMGTSGLTYAGSPEWVALTAIAQVSCVIAGLWAGFLDVQDPLRGPRHVVAVRASATGILLALIVMYGLLIVMYGFDFAVRGSSVLVFITALCAVIALAAVYAPALVISLRGATHERIRRIREEQRSEMAAHLHDSVLQTLALIQNRAGASSEAARLARAQERELRSWLYDGDDPADSDLPTDLRDYAAALELDYPVVIDVVAAGASTERASGEVAAAAREAILNAARHAPGPISVYIEGSERAVDVFVRDRGGGFDLAAVPSDRLGVRQSIIGRMRRAGGDARIVRRETGTEIHLKLDYARATQRSQEMS</sequence>
<comment type="caution">
    <text evidence="6">The sequence shown here is derived from an EMBL/GenBank/DDBJ whole genome shotgun (WGS) entry which is preliminary data.</text>
</comment>
<dbReference type="GO" id="GO:0000160">
    <property type="term" value="P:phosphorelay signal transduction system"/>
    <property type="evidence" value="ECO:0007669"/>
    <property type="project" value="UniProtKB-KW"/>
</dbReference>
<dbReference type="InterPro" id="IPR036890">
    <property type="entry name" value="HATPase_C_sf"/>
</dbReference>